<dbReference type="OrthoDB" id="4203328at2"/>
<proteinExistence type="predicted"/>
<accession>A0A1C0A8M3</accession>
<dbReference type="Proteomes" id="UP000093514">
    <property type="component" value="Unassembled WGS sequence"/>
</dbReference>
<gene>
    <name evidence="1" type="ORF">U472_11365</name>
</gene>
<dbReference type="SUPFAM" id="SSF54427">
    <property type="entry name" value="NTF2-like"/>
    <property type="match status" value="1"/>
</dbReference>
<reference evidence="2" key="1">
    <citation type="submission" date="2016-07" db="EMBL/GenBank/DDBJ databases">
        <authorList>
            <person name="Florea S."/>
            <person name="Webb J.S."/>
            <person name="Jaromczyk J."/>
            <person name="Schardl C.L."/>
        </authorList>
    </citation>
    <scope>NUCLEOTIDE SEQUENCE [LARGE SCALE GENOMIC DNA]</scope>
    <source>
        <strain evidence="2">Z6</strain>
    </source>
</reference>
<dbReference type="RefSeq" id="WP_068718547.1">
    <property type="nucleotide sequence ID" value="NZ_LWDV01000009.1"/>
</dbReference>
<reference evidence="1 2" key="2">
    <citation type="submission" date="2016-08" db="EMBL/GenBank/DDBJ databases">
        <title>Orenia metallireducens sp. nov. strain Z6, a Novel Metal-reducing Firmicute from the Deep Subsurface.</title>
        <authorList>
            <person name="Maxim B.I."/>
            <person name="Kenneth K."/>
            <person name="Flynn T.M."/>
            <person name="Oloughlin E.J."/>
            <person name="Locke R.A."/>
            <person name="Weber J.R."/>
            <person name="Egan S.M."/>
            <person name="Mackie R.I."/>
            <person name="Cann I.K."/>
        </authorList>
    </citation>
    <scope>NUCLEOTIDE SEQUENCE [LARGE SCALE GENOMIC DNA]</scope>
    <source>
        <strain evidence="1 2">Z6</strain>
    </source>
</reference>
<name>A0A1C0A8M3_9FIRM</name>
<organism evidence="1 2">
    <name type="scientific">Orenia metallireducens</name>
    <dbReference type="NCBI Taxonomy" id="1413210"/>
    <lineage>
        <taxon>Bacteria</taxon>
        <taxon>Bacillati</taxon>
        <taxon>Bacillota</taxon>
        <taxon>Clostridia</taxon>
        <taxon>Halanaerobiales</taxon>
        <taxon>Halobacteroidaceae</taxon>
        <taxon>Orenia</taxon>
    </lineage>
</organism>
<comment type="caution">
    <text evidence="1">The sequence shown here is derived from an EMBL/GenBank/DDBJ whole genome shotgun (WGS) entry which is preliminary data.</text>
</comment>
<dbReference type="EMBL" id="LWDV01000009">
    <property type="protein sequence ID" value="OCL26578.1"/>
    <property type="molecule type" value="Genomic_DNA"/>
</dbReference>
<dbReference type="Gene3D" id="3.10.450.50">
    <property type="match status" value="1"/>
</dbReference>
<dbReference type="AlphaFoldDB" id="A0A1C0A8M3"/>
<keyword evidence="2" id="KW-1185">Reference proteome</keyword>
<protein>
    <recommendedName>
        <fullName evidence="3">SnoaL-like domain-containing protein</fullName>
    </recommendedName>
</protein>
<evidence type="ECO:0000313" key="1">
    <source>
        <dbReference type="EMBL" id="OCL26578.1"/>
    </source>
</evidence>
<dbReference type="InterPro" id="IPR032710">
    <property type="entry name" value="NTF2-like_dom_sf"/>
</dbReference>
<sequence length="129" mass="15498">MKREYMLELFRQYTEGWKEWNKAMILGCLDSNSVITEFNGQKFAGIEQIKRWLSDWENEGNKVTQWEIKSGYYDLESRVGVFEWIFTCFVGSDKYHFKGSSIVKYQGNLIKEMREYQMEADNYYPYGDN</sequence>
<evidence type="ECO:0008006" key="3">
    <source>
        <dbReference type="Google" id="ProtNLM"/>
    </source>
</evidence>
<evidence type="ECO:0000313" key="2">
    <source>
        <dbReference type="Proteomes" id="UP000093514"/>
    </source>
</evidence>